<sequence>VSEDIEFDGTEKSKVADENVIDVDNLISGGSPAENTMVPSISKRLRSKSGKVVTTDDGLTKTPKTTRSTGKKLMYGPP</sequence>
<feature type="non-terminal residue" evidence="2">
    <location>
        <position position="1"/>
    </location>
</feature>
<organism evidence="2 3">
    <name type="scientific">Trifolium medium</name>
    <dbReference type="NCBI Taxonomy" id="97028"/>
    <lineage>
        <taxon>Eukaryota</taxon>
        <taxon>Viridiplantae</taxon>
        <taxon>Streptophyta</taxon>
        <taxon>Embryophyta</taxon>
        <taxon>Tracheophyta</taxon>
        <taxon>Spermatophyta</taxon>
        <taxon>Magnoliopsida</taxon>
        <taxon>eudicotyledons</taxon>
        <taxon>Gunneridae</taxon>
        <taxon>Pentapetalae</taxon>
        <taxon>rosids</taxon>
        <taxon>fabids</taxon>
        <taxon>Fabales</taxon>
        <taxon>Fabaceae</taxon>
        <taxon>Papilionoideae</taxon>
        <taxon>50 kb inversion clade</taxon>
        <taxon>NPAAA clade</taxon>
        <taxon>Hologalegina</taxon>
        <taxon>IRL clade</taxon>
        <taxon>Trifolieae</taxon>
        <taxon>Trifolium</taxon>
    </lineage>
</organism>
<feature type="region of interest" description="Disordered" evidence="1">
    <location>
        <begin position="42"/>
        <end position="78"/>
    </location>
</feature>
<evidence type="ECO:0000313" key="2">
    <source>
        <dbReference type="EMBL" id="MCI75645.1"/>
    </source>
</evidence>
<dbReference type="Proteomes" id="UP000265520">
    <property type="component" value="Unassembled WGS sequence"/>
</dbReference>
<keyword evidence="3" id="KW-1185">Reference proteome</keyword>
<feature type="non-terminal residue" evidence="2">
    <location>
        <position position="78"/>
    </location>
</feature>
<accession>A0A392UV27</accession>
<evidence type="ECO:0000256" key="1">
    <source>
        <dbReference type="SAM" id="MobiDB-lite"/>
    </source>
</evidence>
<comment type="caution">
    <text evidence="2">The sequence shown here is derived from an EMBL/GenBank/DDBJ whole genome shotgun (WGS) entry which is preliminary data.</text>
</comment>
<dbReference type="AlphaFoldDB" id="A0A392UV27"/>
<dbReference type="EMBL" id="LXQA010887852">
    <property type="protein sequence ID" value="MCI75645.1"/>
    <property type="molecule type" value="Genomic_DNA"/>
</dbReference>
<name>A0A392UV27_9FABA</name>
<evidence type="ECO:0000313" key="3">
    <source>
        <dbReference type="Proteomes" id="UP000265520"/>
    </source>
</evidence>
<reference evidence="2 3" key="1">
    <citation type="journal article" date="2018" name="Front. Plant Sci.">
        <title>Red Clover (Trifolium pratense) and Zigzag Clover (T. medium) - A Picture of Genomic Similarities and Differences.</title>
        <authorList>
            <person name="Dluhosova J."/>
            <person name="Istvanek J."/>
            <person name="Nedelnik J."/>
            <person name="Repkova J."/>
        </authorList>
    </citation>
    <scope>NUCLEOTIDE SEQUENCE [LARGE SCALE GENOMIC DNA]</scope>
    <source>
        <strain evidence="3">cv. 10/8</strain>
        <tissue evidence="2">Leaf</tissue>
    </source>
</reference>
<protein>
    <submittedName>
        <fullName evidence="2">Uncharacterized protein</fullName>
    </submittedName>
</protein>
<proteinExistence type="predicted"/>